<dbReference type="SMART" id="SM00579">
    <property type="entry name" value="FBD"/>
    <property type="match status" value="1"/>
</dbReference>
<dbReference type="PROSITE" id="PS50181">
    <property type="entry name" value="FBOX"/>
    <property type="match status" value="1"/>
</dbReference>
<protein>
    <recommendedName>
        <fullName evidence="1">F-box domain-containing protein</fullName>
    </recommendedName>
</protein>
<dbReference type="AlphaFoldDB" id="A0A835HXL9"/>
<comment type="caution">
    <text evidence="2">The sequence shown here is derived from an EMBL/GenBank/DDBJ whole genome shotgun (WGS) entry which is preliminary data.</text>
</comment>
<reference evidence="2 3" key="1">
    <citation type="submission" date="2020-10" db="EMBL/GenBank/DDBJ databases">
        <title>The Coptis chinensis genome and diversification of protoberbering-type alkaloids.</title>
        <authorList>
            <person name="Wang B."/>
            <person name="Shu S."/>
            <person name="Song C."/>
            <person name="Liu Y."/>
        </authorList>
    </citation>
    <scope>NUCLEOTIDE SEQUENCE [LARGE SCALE GENOMIC DNA]</scope>
    <source>
        <strain evidence="2">HL-2020</strain>
        <tissue evidence="2">Leaf</tissue>
    </source>
</reference>
<dbReference type="SMART" id="SM00256">
    <property type="entry name" value="FBOX"/>
    <property type="match status" value="1"/>
</dbReference>
<dbReference type="PANTHER" id="PTHR31900">
    <property type="entry name" value="F-BOX/RNI SUPERFAMILY PROTEIN-RELATED"/>
    <property type="match status" value="1"/>
</dbReference>
<dbReference type="PANTHER" id="PTHR31900:SF30">
    <property type="entry name" value="SUPERFAMILY PROTEIN, PUTATIVE-RELATED"/>
    <property type="match status" value="1"/>
</dbReference>
<evidence type="ECO:0000313" key="2">
    <source>
        <dbReference type="EMBL" id="KAF9606042.1"/>
    </source>
</evidence>
<dbReference type="InterPro" id="IPR032675">
    <property type="entry name" value="LRR_dom_sf"/>
</dbReference>
<dbReference type="SUPFAM" id="SSF81383">
    <property type="entry name" value="F-box domain"/>
    <property type="match status" value="1"/>
</dbReference>
<dbReference type="OrthoDB" id="677997at2759"/>
<name>A0A835HXL9_9MAGN</name>
<dbReference type="InterPro" id="IPR001810">
    <property type="entry name" value="F-box_dom"/>
</dbReference>
<dbReference type="Pfam" id="PF00646">
    <property type="entry name" value="F-box"/>
    <property type="match status" value="1"/>
</dbReference>
<dbReference type="InterPro" id="IPR036047">
    <property type="entry name" value="F-box-like_dom_sf"/>
</dbReference>
<dbReference type="InterPro" id="IPR050232">
    <property type="entry name" value="FBL13/AtMIF1-like"/>
</dbReference>
<dbReference type="Proteomes" id="UP000631114">
    <property type="component" value="Unassembled WGS sequence"/>
</dbReference>
<feature type="domain" description="F-box" evidence="1">
    <location>
        <begin position="8"/>
        <end position="67"/>
    </location>
</feature>
<dbReference type="InterPro" id="IPR006566">
    <property type="entry name" value="FBD"/>
</dbReference>
<dbReference type="Gene3D" id="3.80.10.10">
    <property type="entry name" value="Ribonuclease Inhibitor"/>
    <property type="match status" value="1"/>
</dbReference>
<dbReference type="EMBL" id="JADFTS010000005">
    <property type="protein sequence ID" value="KAF9606042.1"/>
    <property type="molecule type" value="Genomic_DNA"/>
</dbReference>
<dbReference type="InterPro" id="IPR055357">
    <property type="entry name" value="LRR_At1g61320_AtMIF1"/>
</dbReference>
<sequence>MTSTKQTIDRLSSMPEEIRDCILSFLPMEDVVRTCILSRKWRDICSSLSHLEFNCPDFRSARYFKNFVDCFLITHGRFEIRSFKLVMDDTVDIDVINDVHVNAWIYFAIKHNVRVMELSFPWELFPDSVFMCHTLTELRLEYVEIHLPRTVSFPCLKILKLTENLLYGEKLTENIFSSCLMLEELIIRSCSWHDFSIIISSPPNLKVLELREKEDGNVASRIRICSPNLEELKYFGPTIPRIDEVIYSSLVTLDFESCERPCFEPDYSVAELLKGLRNVAKLSLDSYCFEVLGQDPNLEACLPTSCCSLRHLRLVLRPFKDYVKVLILVLRSYPNLETLHISFKTKLYLKSILVSSEQAKVLFNAYFLKHLTGHLLKHLKTIKIENFRVADENELHIVRYLLENAISLKKMSIVHHLSIKEDVKLRLLVAESLLTFTKVSPDAVIVFS</sequence>
<dbReference type="Gene3D" id="1.20.1280.50">
    <property type="match status" value="1"/>
</dbReference>
<proteinExistence type="predicted"/>
<evidence type="ECO:0000313" key="3">
    <source>
        <dbReference type="Proteomes" id="UP000631114"/>
    </source>
</evidence>
<keyword evidence="3" id="KW-1185">Reference proteome</keyword>
<evidence type="ECO:0000259" key="1">
    <source>
        <dbReference type="PROSITE" id="PS50181"/>
    </source>
</evidence>
<dbReference type="Pfam" id="PF23622">
    <property type="entry name" value="LRR_At1g61320_AtMIF1"/>
    <property type="match status" value="1"/>
</dbReference>
<gene>
    <name evidence="2" type="ORF">IFM89_022201</name>
</gene>
<accession>A0A835HXL9</accession>
<dbReference type="SUPFAM" id="SSF52047">
    <property type="entry name" value="RNI-like"/>
    <property type="match status" value="1"/>
</dbReference>
<organism evidence="2 3">
    <name type="scientific">Coptis chinensis</name>
    <dbReference type="NCBI Taxonomy" id="261450"/>
    <lineage>
        <taxon>Eukaryota</taxon>
        <taxon>Viridiplantae</taxon>
        <taxon>Streptophyta</taxon>
        <taxon>Embryophyta</taxon>
        <taxon>Tracheophyta</taxon>
        <taxon>Spermatophyta</taxon>
        <taxon>Magnoliopsida</taxon>
        <taxon>Ranunculales</taxon>
        <taxon>Ranunculaceae</taxon>
        <taxon>Coptidoideae</taxon>
        <taxon>Coptis</taxon>
    </lineage>
</organism>